<protein>
    <submittedName>
        <fullName evidence="1">Uncharacterized protein</fullName>
    </submittedName>
</protein>
<dbReference type="Proteomes" id="UP001054945">
    <property type="component" value="Unassembled WGS sequence"/>
</dbReference>
<evidence type="ECO:0000313" key="1">
    <source>
        <dbReference type="EMBL" id="GIY63528.1"/>
    </source>
</evidence>
<keyword evidence="2" id="KW-1185">Reference proteome</keyword>
<sequence length="112" mass="12599">MFIHRPHHLYHRFSNCDNLQDENNCRASTIAQSGRGLPANFHVCESRVWKLSIQVRVSSAQGQGVLVIGKKSLIKNTPDRARGAPPFVERNYSILPILTKRSKKHPQVSLSG</sequence>
<accession>A0AAV4V104</accession>
<organism evidence="1 2">
    <name type="scientific">Caerostris extrusa</name>
    <name type="common">Bark spider</name>
    <name type="synonym">Caerostris bankana</name>
    <dbReference type="NCBI Taxonomy" id="172846"/>
    <lineage>
        <taxon>Eukaryota</taxon>
        <taxon>Metazoa</taxon>
        <taxon>Ecdysozoa</taxon>
        <taxon>Arthropoda</taxon>
        <taxon>Chelicerata</taxon>
        <taxon>Arachnida</taxon>
        <taxon>Araneae</taxon>
        <taxon>Araneomorphae</taxon>
        <taxon>Entelegynae</taxon>
        <taxon>Araneoidea</taxon>
        <taxon>Araneidae</taxon>
        <taxon>Caerostris</taxon>
    </lineage>
</organism>
<dbReference type="AlphaFoldDB" id="A0AAV4V104"/>
<gene>
    <name evidence="1" type="ORF">CEXT_446511</name>
</gene>
<comment type="caution">
    <text evidence="1">The sequence shown here is derived from an EMBL/GenBank/DDBJ whole genome shotgun (WGS) entry which is preliminary data.</text>
</comment>
<proteinExistence type="predicted"/>
<dbReference type="EMBL" id="BPLR01013755">
    <property type="protein sequence ID" value="GIY63528.1"/>
    <property type="molecule type" value="Genomic_DNA"/>
</dbReference>
<reference evidence="1 2" key="1">
    <citation type="submission" date="2021-06" db="EMBL/GenBank/DDBJ databases">
        <title>Caerostris extrusa draft genome.</title>
        <authorList>
            <person name="Kono N."/>
            <person name="Arakawa K."/>
        </authorList>
    </citation>
    <scope>NUCLEOTIDE SEQUENCE [LARGE SCALE GENOMIC DNA]</scope>
</reference>
<evidence type="ECO:0000313" key="2">
    <source>
        <dbReference type="Proteomes" id="UP001054945"/>
    </source>
</evidence>
<name>A0AAV4V104_CAEEX</name>